<keyword evidence="10" id="KW-0143">Chaperone</keyword>
<evidence type="ECO:0000256" key="6">
    <source>
        <dbReference type="ARBA" id="ARBA00022963"/>
    </source>
</evidence>
<comment type="caution">
    <text evidence="14">The sequence shown here is derived from an EMBL/GenBank/DDBJ whole genome shotgun (WGS) entry which is preliminary data.</text>
</comment>
<proteinExistence type="inferred from homology"/>
<comment type="subcellular location">
    <subcellularLocation>
        <location evidence="1">Cell inner membrane</location>
        <topology evidence="1">Single-pass membrane protein</topology>
        <orientation evidence="1">Periplasmic side</orientation>
    </subcellularLocation>
</comment>
<name>A0ABT7DSI1_9NEIS</name>
<evidence type="ECO:0000313" key="15">
    <source>
        <dbReference type="Proteomes" id="UP001172778"/>
    </source>
</evidence>
<evidence type="ECO:0000256" key="11">
    <source>
        <dbReference type="ARBA" id="ARBA00030948"/>
    </source>
</evidence>
<dbReference type="SUPFAM" id="SSF158855">
    <property type="entry name" value="Lipase chaperone-like"/>
    <property type="match status" value="1"/>
</dbReference>
<reference evidence="14" key="1">
    <citation type="submission" date="2023-03" db="EMBL/GenBank/DDBJ databases">
        <title>Chitinimonas shenzhenensis gen. nov., sp. nov., a novel member of family Burkholderiaceae isolated from activated sludge collected in Shen Zhen, China.</title>
        <authorList>
            <person name="Wang X."/>
        </authorList>
    </citation>
    <scope>NUCLEOTIDE SEQUENCE</scope>
    <source>
        <strain evidence="14">DQS-5</strain>
    </source>
</reference>
<evidence type="ECO:0000313" key="14">
    <source>
        <dbReference type="EMBL" id="MDK2123019.1"/>
    </source>
</evidence>
<evidence type="ECO:0000256" key="13">
    <source>
        <dbReference type="SAM" id="MobiDB-lite"/>
    </source>
</evidence>
<evidence type="ECO:0000256" key="3">
    <source>
        <dbReference type="ARBA" id="ARBA00022475"/>
    </source>
</evidence>
<comment type="similarity">
    <text evidence="2">Belongs to the lipase chaperone family.</text>
</comment>
<keyword evidence="3" id="KW-1003">Cell membrane</keyword>
<gene>
    <name evidence="14" type="ORF">PZA18_03010</name>
</gene>
<feature type="region of interest" description="Disordered" evidence="13">
    <location>
        <begin position="33"/>
        <end position="72"/>
    </location>
</feature>
<evidence type="ECO:0000256" key="9">
    <source>
        <dbReference type="ARBA" id="ARBA00023136"/>
    </source>
</evidence>
<dbReference type="InterPro" id="IPR004961">
    <property type="entry name" value="Lipase_chaperone"/>
</dbReference>
<keyword evidence="6" id="KW-0442">Lipid degradation</keyword>
<feature type="compositionally biased region" description="Low complexity" evidence="13">
    <location>
        <begin position="41"/>
        <end position="59"/>
    </location>
</feature>
<evidence type="ECO:0000256" key="10">
    <source>
        <dbReference type="ARBA" id="ARBA00023186"/>
    </source>
</evidence>
<organism evidence="14 15">
    <name type="scientific">Parachitinimonas caeni</name>
    <dbReference type="NCBI Taxonomy" id="3031301"/>
    <lineage>
        <taxon>Bacteria</taxon>
        <taxon>Pseudomonadati</taxon>
        <taxon>Pseudomonadota</taxon>
        <taxon>Betaproteobacteria</taxon>
        <taxon>Neisseriales</taxon>
        <taxon>Chitinibacteraceae</taxon>
        <taxon>Parachitinimonas</taxon>
    </lineage>
</organism>
<evidence type="ECO:0000256" key="1">
    <source>
        <dbReference type="ARBA" id="ARBA00004383"/>
    </source>
</evidence>
<evidence type="ECO:0000256" key="8">
    <source>
        <dbReference type="ARBA" id="ARBA00023098"/>
    </source>
</evidence>
<keyword evidence="15" id="KW-1185">Reference proteome</keyword>
<keyword evidence="9" id="KW-0472">Membrane</keyword>
<protein>
    <recommendedName>
        <fullName evidence="11">Lipase helper protein</fullName>
    </recommendedName>
    <alternativeName>
        <fullName evidence="12">Lipase modulator</fullName>
    </alternativeName>
</protein>
<dbReference type="Proteomes" id="UP001172778">
    <property type="component" value="Unassembled WGS sequence"/>
</dbReference>
<dbReference type="Pfam" id="PF03280">
    <property type="entry name" value="Lipase_chap"/>
    <property type="match status" value="1"/>
</dbReference>
<evidence type="ECO:0000256" key="2">
    <source>
        <dbReference type="ARBA" id="ARBA00010358"/>
    </source>
</evidence>
<evidence type="ECO:0000256" key="4">
    <source>
        <dbReference type="ARBA" id="ARBA00022519"/>
    </source>
</evidence>
<evidence type="ECO:0000256" key="5">
    <source>
        <dbReference type="ARBA" id="ARBA00022692"/>
    </source>
</evidence>
<evidence type="ECO:0000256" key="7">
    <source>
        <dbReference type="ARBA" id="ARBA00022989"/>
    </source>
</evidence>
<keyword evidence="8" id="KW-0443">Lipid metabolism</keyword>
<dbReference type="EMBL" id="JARRAF010000002">
    <property type="protein sequence ID" value="MDK2123019.1"/>
    <property type="molecule type" value="Genomic_DNA"/>
</dbReference>
<sequence>MKRNAQVLLASSLVAALGLVGWNWLEASPPADWPTRPATVSPQNQSGASPPAASAVSPSRQTATDPEDWGSPAYRQTQLQSVLAGKRSLLPVLREAEITCRFDAHCAGWPNADIARLPAAEAVRLQKALAARSAIEQKLAELVQRTDRPLAARLAAISTARRSVAGEEVAQLLYGEEEAQIRFTAAARQFVATEAAKLSQKQRQEQLDTLRRQHYGPYFDQLYRNESSEDRLYWSLKVAEAGVSSEEKAALRFQMRRDYLGDAMAQTLARQDANDRSHAEKMAGYQRDRAALLAELRQRGDLDSDRQLAAELETRLEALRKRWFG</sequence>
<keyword evidence="5" id="KW-0812">Transmembrane</keyword>
<keyword evidence="7" id="KW-1133">Transmembrane helix</keyword>
<accession>A0ABT7DSI1</accession>
<dbReference type="RefSeq" id="WP_284099305.1">
    <property type="nucleotide sequence ID" value="NZ_JARRAF010000002.1"/>
</dbReference>
<evidence type="ECO:0000256" key="12">
    <source>
        <dbReference type="ARBA" id="ARBA00031542"/>
    </source>
</evidence>
<keyword evidence="4" id="KW-0997">Cell inner membrane</keyword>